<name>A0A6N2MZ35_SALVM</name>
<keyword evidence="2" id="KW-0732">Signal</keyword>
<keyword evidence="5" id="KW-0812">Transmembrane</keyword>
<reference evidence="6" key="1">
    <citation type="submission" date="2019-03" db="EMBL/GenBank/DDBJ databases">
        <authorList>
            <person name="Mank J."/>
            <person name="Almeida P."/>
        </authorList>
    </citation>
    <scope>NUCLEOTIDE SEQUENCE</scope>
    <source>
        <strain evidence="6">78183</strain>
    </source>
</reference>
<evidence type="ECO:0000256" key="2">
    <source>
        <dbReference type="ARBA" id="ARBA00022729"/>
    </source>
</evidence>
<dbReference type="GO" id="GO:0016788">
    <property type="term" value="F:hydrolase activity, acting on ester bonds"/>
    <property type="evidence" value="ECO:0007669"/>
    <property type="project" value="InterPro"/>
</dbReference>
<comment type="similarity">
    <text evidence="1">Belongs to the 'GDSL' lipolytic enzyme family.</text>
</comment>
<evidence type="ECO:0000256" key="3">
    <source>
        <dbReference type="ARBA" id="ARBA00022801"/>
    </source>
</evidence>
<dbReference type="EMBL" id="CAADRP010001818">
    <property type="protein sequence ID" value="VFU53590.1"/>
    <property type="molecule type" value="Genomic_DNA"/>
</dbReference>
<sequence>MGVTSIKVSVIPLGYFFMLFVTFTSILNPIFASKICEFPAIFNLGDSNSDTGTLSAAFTPPNSPNGDTYFHMPSGRFSDGRLIIDFVAKSFDLPFLSAYLNSLGTSYTHGANFASARATVRFPSPIIPANGGYSPFYLDVQYQQFLHNMSIEEVKASVPDIVNTFSIYVKNIYELGGRSFWIHGTGPIGCLAYVLTAFPSAEKDSAGCAKQYNEVARYFNYKLKEAVSQLRKDLPLAALTFVDLYPVKYSLFTEPKKYGFELPLIVCCGYGGKYNYSDAAQCGETITVNNTKMVVGSCDNPSVRVNWDGSHYTDAANKFVFDRISTGEFSDPPIPLSMACRRNA</sequence>
<dbReference type="InterPro" id="IPR001087">
    <property type="entry name" value="GDSL"/>
</dbReference>
<dbReference type="InterPro" id="IPR035669">
    <property type="entry name" value="SGNH_plant_lipase-like"/>
</dbReference>
<keyword evidence="5" id="KW-1133">Transmembrane helix</keyword>
<dbReference type="AlphaFoldDB" id="A0A6N2MZ35"/>
<protein>
    <recommendedName>
        <fullName evidence="7">Esterase</fullName>
    </recommendedName>
</protein>
<keyword evidence="3" id="KW-0378">Hydrolase</keyword>
<gene>
    <name evidence="6" type="ORF">SVIM_LOCUS372264</name>
</gene>
<organism evidence="6">
    <name type="scientific">Salix viminalis</name>
    <name type="common">Common osier</name>
    <name type="synonym">Basket willow</name>
    <dbReference type="NCBI Taxonomy" id="40686"/>
    <lineage>
        <taxon>Eukaryota</taxon>
        <taxon>Viridiplantae</taxon>
        <taxon>Streptophyta</taxon>
        <taxon>Embryophyta</taxon>
        <taxon>Tracheophyta</taxon>
        <taxon>Spermatophyta</taxon>
        <taxon>Magnoliopsida</taxon>
        <taxon>eudicotyledons</taxon>
        <taxon>Gunneridae</taxon>
        <taxon>Pentapetalae</taxon>
        <taxon>rosids</taxon>
        <taxon>fabids</taxon>
        <taxon>Malpighiales</taxon>
        <taxon>Salicaceae</taxon>
        <taxon>Saliceae</taxon>
        <taxon>Salix</taxon>
    </lineage>
</organism>
<feature type="transmembrane region" description="Helical" evidence="5">
    <location>
        <begin position="12"/>
        <end position="31"/>
    </location>
</feature>
<evidence type="ECO:0000256" key="5">
    <source>
        <dbReference type="SAM" id="Phobius"/>
    </source>
</evidence>
<evidence type="ECO:0000256" key="4">
    <source>
        <dbReference type="ARBA" id="ARBA00023180"/>
    </source>
</evidence>
<dbReference type="PANTHER" id="PTHR22835:SF292">
    <property type="entry name" value="ESTERASE-LIKE ISOFORM X1"/>
    <property type="match status" value="1"/>
</dbReference>
<dbReference type="InterPro" id="IPR036514">
    <property type="entry name" value="SGNH_hydro_sf"/>
</dbReference>
<accession>A0A6N2MZ35</accession>
<dbReference type="Gene3D" id="3.40.50.1110">
    <property type="entry name" value="SGNH hydrolase"/>
    <property type="match status" value="1"/>
</dbReference>
<keyword evidence="4" id="KW-0325">Glycoprotein</keyword>
<dbReference type="CDD" id="cd01837">
    <property type="entry name" value="SGNH_plant_lipase_like"/>
    <property type="match status" value="1"/>
</dbReference>
<dbReference type="Pfam" id="PF00657">
    <property type="entry name" value="Lipase_GDSL"/>
    <property type="match status" value="1"/>
</dbReference>
<keyword evidence="5" id="KW-0472">Membrane</keyword>
<dbReference type="PANTHER" id="PTHR22835">
    <property type="entry name" value="ZINC FINGER FYVE DOMAIN CONTAINING PROTEIN"/>
    <property type="match status" value="1"/>
</dbReference>
<evidence type="ECO:0008006" key="7">
    <source>
        <dbReference type="Google" id="ProtNLM"/>
    </source>
</evidence>
<proteinExistence type="inferred from homology"/>
<evidence type="ECO:0000313" key="6">
    <source>
        <dbReference type="EMBL" id="VFU53590.1"/>
    </source>
</evidence>
<evidence type="ECO:0000256" key="1">
    <source>
        <dbReference type="ARBA" id="ARBA00008668"/>
    </source>
</evidence>